<evidence type="ECO:0000313" key="1">
    <source>
        <dbReference type="EMBL" id="KAH7926494.1"/>
    </source>
</evidence>
<gene>
    <name evidence="1" type="ORF">BV22DRAFT_1128184</name>
</gene>
<proteinExistence type="predicted"/>
<reference evidence="1" key="1">
    <citation type="journal article" date="2021" name="New Phytol.">
        <title>Evolutionary innovations through gain and loss of genes in the ectomycorrhizal Boletales.</title>
        <authorList>
            <person name="Wu G."/>
            <person name="Miyauchi S."/>
            <person name="Morin E."/>
            <person name="Kuo A."/>
            <person name="Drula E."/>
            <person name="Varga T."/>
            <person name="Kohler A."/>
            <person name="Feng B."/>
            <person name="Cao Y."/>
            <person name="Lipzen A."/>
            <person name="Daum C."/>
            <person name="Hundley H."/>
            <person name="Pangilinan J."/>
            <person name="Johnson J."/>
            <person name="Barry K."/>
            <person name="LaButti K."/>
            <person name="Ng V."/>
            <person name="Ahrendt S."/>
            <person name="Min B."/>
            <person name="Choi I.G."/>
            <person name="Park H."/>
            <person name="Plett J.M."/>
            <person name="Magnuson J."/>
            <person name="Spatafora J.W."/>
            <person name="Nagy L.G."/>
            <person name="Henrissat B."/>
            <person name="Grigoriev I.V."/>
            <person name="Yang Z.L."/>
            <person name="Xu J."/>
            <person name="Martin F.M."/>
        </authorList>
    </citation>
    <scope>NUCLEOTIDE SEQUENCE</scope>
    <source>
        <strain evidence="1">KUC20120723A-06</strain>
    </source>
</reference>
<evidence type="ECO:0000313" key="2">
    <source>
        <dbReference type="Proteomes" id="UP000790709"/>
    </source>
</evidence>
<comment type="caution">
    <text evidence="1">The sequence shown here is derived from an EMBL/GenBank/DDBJ whole genome shotgun (WGS) entry which is preliminary data.</text>
</comment>
<dbReference type="Proteomes" id="UP000790709">
    <property type="component" value="Unassembled WGS sequence"/>
</dbReference>
<protein>
    <submittedName>
        <fullName evidence="1">Uncharacterized protein</fullName>
    </submittedName>
</protein>
<dbReference type="EMBL" id="MU266382">
    <property type="protein sequence ID" value="KAH7926494.1"/>
    <property type="molecule type" value="Genomic_DNA"/>
</dbReference>
<organism evidence="1 2">
    <name type="scientific">Leucogyrophana mollusca</name>
    <dbReference type="NCBI Taxonomy" id="85980"/>
    <lineage>
        <taxon>Eukaryota</taxon>
        <taxon>Fungi</taxon>
        <taxon>Dikarya</taxon>
        <taxon>Basidiomycota</taxon>
        <taxon>Agaricomycotina</taxon>
        <taxon>Agaricomycetes</taxon>
        <taxon>Agaricomycetidae</taxon>
        <taxon>Boletales</taxon>
        <taxon>Boletales incertae sedis</taxon>
        <taxon>Leucogyrophana</taxon>
    </lineage>
</organism>
<accession>A0ACB8BMF7</accession>
<name>A0ACB8BMF7_9AGAM</name>
<keyword evidence="2" id="KW-1185">Reference proteome</keyword>
<sequence length="102" mass="11565">MDTNEQLAVQLEDDDSDPEDTYLKQAAAAVALAYTGMEEGQLIRARRRHPNRLYLCRNQLMINPSAKTPIVWKARQPRSLSNDQASQNLLYMFLLLVSSSPT</sequence>